<dbReference type="PANTHER" id="PTHR33064:SF37">
    <property type="entry name" value="RIBONUCLEASE H"/>
    <property type="match status" value="1"/>
</dbReference>
<dbReference type="PANTHER" id="PTHR33064">
    <property type="entry name" value="POL PROTEIN"/>
    <property type="match status" value="1"/>
</dbReference>
<protein>
    <submittedName>
        <fullName evidence="2">Retrovirus-related pol polyprotein from transposon 297 family protein</fullName>
    </submittedName>
</protein>
<dbReference type="Proteomes" id="UP001151760">
    <property type="component" value="Unassembled WGS sequence"/>
</dbReference>
<dbReference type="InterPro" id="IPR043502">
    <property type="entry name" value="DNA/RNA_pol_sf"/>
</dbReference>
<gene>
    <name evidence="2" type="ORF">Tco_0653612</name>
</gene>
<sequence length="134" mass="14559">MFSMSFYVLPISGADVVLGVQLLQTLGQILSDYSIPVMQFQHDGHLVTLTGESKGYAAIAIHLIDLLKAGSFQWNPEATHAFNTLKEAMVSLPVLALPDFTKPFDVETYTSSFAIGSVLSQRSHPIDSVTTNIS</sequence>
<reference evidence="2" key="2">
    <citation type="submission" date="2022-01" db="EMBL/GenBank/DDBJ databases">
        <authorList>
            <person name="Yamashiro T."/>
            <person name="Shiraishi A."/>
            <person name="Satake H."/>
            <person name="Nakayama K."/>
        </authorList>
    </citation>
    <scope>NUCLEOTIDE SEQUENCE</scope>
</reference>
<evidence type="ECO:0000313" key="2">
    <source>
        <dbReference type="EMBL" id="GJS58828.1"/>
    </source>
</evidence>
<dbReference type="Gene3D" id="3.30.70.270">
    <property type="match status" value="1"/>
</dbReference>
<organism evidence="2 3">
    <name type="scientific">Tanacetum coccineum</name>
    <dbReference type="NCBI Taxonomy" id="301880"/>
    <lineage>
        <taxon>Eukaryota</taxon>
        <taxon>Viridiplantae</taxon>
        <taxon>Streptophyta</taxon>
        <taxon>Embryophyta</taxon>
        <taxon>Tracheophyta</taxon>
        <taxon>Spermatophyta</taxon>
        <taxon>Magnoliopsida</taxon>
        <taxon>eudicotyledons</taxon>
        <taxon>Gunneridae</taxon>
        <taxon>Pentapetalae</taxon>
        <taxon>asterids</taxon>
        <taxon>campanulids</taxon>
        <taxon>Asterales</taxon>
        <taxon>Asteraceae</taxon>
        <taxon>Asteroideae</taxon>
        <taxon>Anthemideae</taxon>
        <taxon>Anthemidinae</taxon>
        <taxon>Tanacetum</taxon>
    </lineage>
</organism>
<keyword evidence="3" id="KW-1185">Reference proteome</keyword>
<dbReference type="EMBL" id="BQNB010009106">
    <property type="protein sequence ID" value="GJS58828.1"/>
    <property type="molecule type" value="Genomic_DNA"/>
</dbReference>
<proteinExistence type="predicted"/>
<feature type="domain" description="Reverse transcriptase/retrotransposon-derived protein RNase H-like" evidence="1">
    <location>
        <begin position="74"/>
        <end position="124"/>
    </location>
</feature>
<dbReference type="InterPro" id="IPR043128">
    <property type="entry name" value="Rev_trsase/Diguanyl_cyclase"/>
</dbReference>
<dbReference type="SUPFAM" id="SSF56672">
    <property type="entry name" value="DNA/RNA polymerases"/>
    <property type="match status" value="1"/>
</dbReference>
<evidence type="ECO:0000259" key="1">
    <source>
        <dbReference type="Pfam" id="PF17919"/>
    </source>
</evidence>
<dbReference type="InterPro" id="IPR051320">
    <property type="entry name" value="Viral_Replic_Matur_Polypro"/>
</dbReference>
<dbReference type="Pfam" id="PF17919">
    <property type="entry name" value="RT_RNaseH_2"/>
    <property type="match status" value="1"/>
</dbReference>
<reference evidence="2" key="1">
    <citation type="journal article" date="2022" name="Int. J. Mol. Sci.">
        <title>Draft Genome of Tanacetum Coccineum: Genomic Comparison of Closely Related Tanacetum-Family Plants.</title>
        <authorList>
            <person name="Yamashiro T."/>
            <person name="Shiraishi A."/>
            <person name="Nakayama K."/>
            <person name="Satake H."/>
        </authorList>
    </citation>
    <scope>NUCLEOTIDE SEQUENCE</scope>
</reference>
<evidence type="ECO:0000313" key="3">
    <source>
        <dbReference type="Proteomes" id="UP001151760"/>
    </source>
</evidence>
<dbReference type="InterPro" id="IPR041577">
    <property type="entry name" value="RT_RNaseH_2"/>
</dbReference>
<accession>A0ABQ4X0W3</accession>
<comment type="caution">
    <text evidence="2">The sequence shown here is derived from an EMBL/GenBank/DDBJ whole genome shotgun (WGS) entry which is preliminary data.</text>
</comment>
<name>A0ABQ4X0W3_9ASTR</name>